<evidence type="ECO:0000313" key="1">
    <source>
        <dbReference type="EMBL" id="CAG8653588.1"/>
    </source>
</evidence>
<accession>A0A9N9H2P5</accession>
<keyword evidence="2" id="KW-1185">Reference proteome</keyword>
<protein>
    <submittedName>
        <fullName evidence="1">10047_t:CDS:1</fullName>
    </submittedName>
</protein>
<dbReference type="Proteomes" id="UP000789405">
    <property type="component" value="Unassembled WGS sequence"/>
</dbReference>
<reference evidence="1" key="1">
    <citation type="submission" date="2021-06" db="EMBL/GenBank/DDBJ databases">
        <authorList>
            <person name="Kallberg Y."/>
            <person name="Tangrot J."/>
            <person name="Rosling A."/>
        </authorList>
    </citation>
    <scope>NUCLEOTIDE SEQUENCE</scope>
    <source>
        <strain evidence="1">MA453B</strain>
    </source>
</reference>
<dbReference type="AlphaFoldDB" id="A0A9N9H2P5"/>
<evidence type="ECO:0000313" key="2">
    <source>
        <dbReference type="Proteomes" id="UP000789405"/>
    </source>
</evidence>
<dbReference type="EMBL" id="CAJVPY010005958">
    <property type="protein sequence ID" value="CAG8653588.1"/>
    <property type="molecule type" value="Genomic_DNA"/>
</dbReference>
<name>A0A9N9H2P5_9GLOM</name>
<feature type="non-terminal residue" evidence="1">
    <location>
        <position position="125"/>
    </location>
</feature>
<gene>
    <name evidence="1" type="ORF">DERYTH_LOCUS10318</name>
</gene>
<organism evidence="1 2">
    <name type="scientific">Dentiscutata erythropus</name>
    <dbReference type="NCBI Taxonomy" id="1348616"/>
    <lineage>
        <taxon>Eukaryota</taxon>
        <taxon>Fungi</taxon>
        <taxon>Fungi incertae sedis</taxon>
        <taxon>Mucoromycota</taxon>
        <taxon>Glomeromycotina</taxon>
        <taxon>Glomeromycetes</taxon>
        <taxon>Diversisporales</taxon>
        <taxon>Gigasporaceae</taxon>
        <taxon>Dentiscutata</taxon>
    </lineage>
</organism>
<sequence length="125" mass="13795">CCSGIEGGVAKPCEFAGEPQTIYGVERREQGIKSVAEDIDVLEKFMDELKSNPKVELLHDNVSGSSNTSWRGLIMDNCVTKLSNFELNHTIQAVSADIRDFSEIVIWLAPEKCVMKSGTKQQSSE</sequence>
<comment type="caution">
    <text evidence="1">The sequence shown here is derived from an EMBL/GenBank/DDBJ whole genome shotgun (WGS) entry which is preliminary data.</text>
</comment>
<proteinExistence type="predicted"/>